<comment type="subcellular location">
    <subcellularLocation>
        <location evidence="2">Cell membrane</location>
        <topology evidence="2">Multi-pass membrane protein</topology>
    </subcellularLocation>
</comment>
<keyword evidence="4" id="KW-1003">Cell membrane</keyword>
<dbReference type="SUPFAM" id="SSF55874">
    <property type="entry name" value="ATPase domain of HSP90 chaperone/DNA topoisomerase II/histidine kinase"/>
    <property type="match status" value="1"/>
</dbReference>
<organism evidence="13 14">
    <name type="scientific">Rhodopirellula islandica</name>
    <dbReference type="NCBI Taxonomy" id="595434"/>
    <lineage>
        <taxon>Bacteria</taxon>
        <taxon>Pseudomonadati</taxon>
        <taxon>Planctomycetota</taxon>
        <taxon>Planctomycetia</taxon>
        <taxon>Pirellulales</taxon>
        <taxon>Pirellulaceae</taxon>
        <taxon>Rhodopirellula</taxon>
    </lineage>
</organism>
<dbReference type="Pfam" id="PF00512">
    <property type="entry name" value="HisKA"/>
    <property type="match status" value="1"/>
</dbReference>
<evidence type="ECO:0000256" key="8">
    <source>
        <dbReference type="ARBA" id="ARBA00022777"/>
    </source>
</evidence>
<evidence type="ECO:0000256" key="7">
    <source>
        <dbReference type="ARBA" id="ARBA00022741"/>
    </source>
</evidence>
<dbReference type="SUPFAM" id="SSF47384">
    <property type="entry name" value="Homodimeric domain of signal transducing histidine kinase"/>
    <property type="match status" value="1"/>
</dbReference>
<dbReference type="EC" id="2.7.13.3" evidence="3"/>
<feature type="transmembrane region" description="Helical" evidence="10">
    <location>
        <begin position="25"/>
        <end position="48"/>
    </location>
</feature>
<keyword evidence="10" id="KW-0472">Membrane</keyword>
<keyword evidence="10" id="KW-1133">Transmembrane helix</keyword>
<dbReference type="CDD" id="cd06225">
    <property type="entry name" value="HAMP"/>
    <property type="match status" value="1"/>
</dbReference>
<dbReference type="AlphaFoldDB" id="A0A0J1ELP9"/>
<keyword evidence="5" id="KW-0597">Phosphoprotein</keyword>
<dbReference type="GO" id="GO:0005886">
    <property type="term" value="C:plasma membrane"/>
    <property type="evidence" value="ECO:0007669"/>
    <property type="project" value="UniProtKB-SubCell"/>
</dbReference>
<reference evidence="13" key="1">
    <citation type="submission" date="2015-05" db="EMBL/GenBank/DDBJ databases">
        <title>Permanent draft genome of Rhodopirellula islandicus K833.</title>
        <authorList>
            <person name="Kizina J."/>
            <person name="Richter M."/>
            <person name="Glockner F.O."/>
            <person name="Harder J."/>
        </authorList>
    </citation>
    <scope>NUCLEOTIDE SEQUENCE [LARGE SCALE GENOMIC DNA]</scope>
    <source>
        <strain evidence="13">K833</strain>
    </source>
</reference>
<protein>
    <recommendedName>
        <fullName evidence="3">histidine kinase</fullName>
        <ecNumber evidence="3">2.7.13.3</ecNumber>
    </recommendedName>
</protein>
<dbReference type="InterPro" id="IPR050980">
    <property type="entry name" value="2C_sensor_his_kinase"/>
</dbReference>
<dbReference type="Gene3D" id="3.30.565.10">
    <property type="entry name" value="Histidine kinase-like ATPase, C-terminal domain"/>
    <property type="match status" value="1"/>
</dbReference>
<evidence type="ECO:0000256" key="3">
    <source>
        <dbReference type="ARBA" id="ARBA00012438"/>
    </source>
</evidence>
<keyword evidence="14" id="KW-1185">Reference proteome</keyword>
<evidence type="ECO:0000256" key="5">
    <source>
        <dbReference type="ARBA" id="ARBA00022553"/>
    </source>
</evidence>
<evidence type="ECO:0000259" key="12">
    <source>
        <dbReference type="PROSITE" id="PS50885"/>
    </source>
</evidence>
<dbReference type="InterPro" id="IPR005467">
    <property type="entry name" value="His_kinase_dom"/>
</dbReference>
<dbReference type="Pfam" id="PF00672">
    <property type="entry name" value="HAMP"/>
    <property type="match status" value="1"/>
</dbReference>
<dbReference type="InterPro" id="IPR036097">
    <property type="entry name" value="HisK_dim/P_sf"/>
</dbReference>
<evidence type="ECO:0000256" key="6">
    <source>
        <dbReference type="ARBA" id="ARBA00022679"/>
    </source>
</evidence>
<evidence type="ECO:0000256" key="4">
    <source>
        <dbReference type="ARBA" id="ARBA00022475"/>
    </source>
</evidence>
<dbReference type="GO" id="GO:0005524">
    <property type="term" value="F:ATP binding"/>
    <property type="evidence" value="ECO:0007669"/>
    <property type="project" value="UniProtKB-KW"/>
</dbReference>
<dbReference type="PROSITE" id="PS50109">
    <property type="entry name" value="HIS_KIN"/>
    <property type="match status" value="1"/>
</dbReference>
<dbReference type="PATRIC" id="fig|595434.4.peg.1580"/>
<name>A0A0J1ELP9_RHOIS</name>
<dbReference type="InterPro" id="IPR003661">
    <property type="entry name" value="HisK_dim/P_dom"/>
</dbReference>
<dbReference type="Proteomes" id="UP000036367">
    <property type="component" value="Unassembled WGS sequence"/>
</dbReference>
<dbReference type="SMART" id="SM00304">
    <property type="entry name" value="HAMP"/>
    <property type="match status" value="1"/>
</dbReference>
<dbReference type="GO" id="GO:0000155">
    <property type="term" value="F:phosphorelay sensor kinase activity"/>
    <property type="evidence" value="ECO:0007669"/>
    <property type="project" value="InterPro"/>
</dbReference>
<dbReference type="CDD" id="cd00082">
    <property type="entry name" value="HisKA"/>
    <property type="match status" value="1"/>
</dbReference>
<feature type="domain" description="Histidine kinase" evidence="11">
    <location>
        <begin position="235"/>
        <end position="444"/>
    </location>
</feature>
<sequence length="460" mass="50619">MRRGPNGVRKEEILPPQPEPHMTRLFIQFYCGVLLILFIAWVIQAYVFRGTTESQNISVIESALSGGALLARDEIVAGGMEHLDDTVASIQSRFAYPVHVVDRSERRMSPTLLKRLDEGEAVLYGDSIEVALPETEWLFELGPLPRFAGPRRSDILLGLGSVFGLVAMAIAILMRPIARQFRSVEQTALAIAEGDFSARIKDTGRRRSLPIVGAFNTMAERVESLLQSQKELLQAVSHEFRTPLARIKFATELVRSADTEEKRNQRVDSIDDATDKLDDLVAELLHYTRTDEQSQVAPRERVSAQAIALEAIGQHAPLHPNIHFDSPTGSETIDLVTYEAGLVRALGNLVGNAGKYANSQVRVTITDQANRVRFLVEDDGPGVPAADRRFIFEPFHRLSGDSQPGTGLGLALVRRICRRLGGAVTVDDSPLGGAAFQIELPQSLLPMPPRHSAPDQTGDR</sequence>
<dbReference type="SMART" id="SM00388">
    <property type="entry name" value="HisKA"/>
    <property type="match status" value="1"/>
</dbReference>
<dbReference type="InterPro" id="IPR036890">
    <property type="entry name" value="HATPase_C_sf"/>
</dbReference>
<evidence type="ECO:0000256" key="1">
    <source>
        <dbReference type="ARBA" id="ARBA00000085"/>
    </source>
</evidence>
<keyword evidence="10" id="KW-0812">Transmembrane</keyword>
<dbReference type="Gene3D" id="1.10.287.130">
    <property type="match status" value="1"/>
</dbReference>
<comment type="caution">
    <text evidence="13">The sequence shown here is derived from an EMBL/GenBank/DDBJ whole genome shotgun (WGS) entry which is preliminary data.</text>
</comment>
<feature type="transmembrane region" description="Helical" evidence="10">
    <location>
        <begin position="155"/>
        <end position="174"/>
    </location>
</feature>
<accession>A0A0J1ELP9</accession>
<keyword evidence="8" id="KW-0418">Kinase</keyword>
<dbReference type="PANTHER" id="PTHR44936:SF10">
    <property type="entry name" value="SENSOR PROTEIN RSTB"/>
    <property type="match status" value="1"/>
</dbReference>
<dbReference type="PANTHER" id="PTHR44936">
    <property type="entry name" value="SENSOR PROTEIN CREC"/>
    <property type="match status" value="1"/>
</dbReference>
<keyword evidence="9" id="KW-0067">ATP-binding</keyword>
<evidence type="ECO:0000256" key="2">
    <source>
        <dbReference type="ARBA" id="ARBA00004651"/>
    </source>
</evidence>
<dbReference type="InterPro" id="IPR003594">
    <property type="entry name" value="HATPase_dom"/>
</dbReference>
<evidence type="ECO:0000259" key="11">
    <source>
        <dbReference type="PROSITE" id="PS50109"/>
    </source>
</evidence>
<keyword evidence="7" id="KW-0547">Nucleotide-binding</keyword>
<evidence type="ECO:0000313" key="14">
    <source>
        <dbReference type="Proteomes" id="UP000036367"/>
    </source>
</evidence>
<feature type="domain" description="HAMP" evidence="12">
    <location>
        <begin position="175"/>
        <end position="227"/>
    </location>
</feature>
<dbReference type="PRINTS" id="PR00344">
    <property type="entry name" value="BCTRLSENSOR"/>
</dbReference>
<dbReference type="Pfam" id="PF02518">
    <property type="entry name" value="HATPase_c"/>
    <property type="match status" value="1"/>
</dbReference>
<evidence type="ECO:0000256" key="10">
    <source>
        <dbReference type="SAM" id="Phobius"/>
    </source>
</evidence>
<comment type="catalytic activity">
    <reaction evidence="1">
        <text>ATP + protein L-histidine = ADP + protein N-phospho-L-histidine.</text>
        <dbReference type="EC" id="2.7.13.3"/>
    </reaction>
</comment>
<gene>
    <name evidence="13" type="ORF">RISK_001655</name>
</gene>
<evidence type="ECO:0000256" key="9">
    <source>
        <dbReference type="ARBA" id="ARBA00022840"/>
    </source>
</evidence>
<dbReference type="InterPro" id="IPR003660">
    <property type="entry name" value="HAMP_dom"/>
</dbReference>
<proteinExistence type="predicted"/>
<dbReference type="EMBL" id="LECT01000015">
    <property type="protein sequence ID" value="KLU06444.1"/>
    <property type="molecule type" value="Genomic_DNA"/>
</dbReference>
<dbReference type="InterPro" id="IPR004358">
    <property type="entry name" value="Sig_transdc_His_kin-like_C"/>
</dbReference>
<dbReference type="STRING" id="595434.RISK_001655"/>
<evidence type="ECO:0000313" key="13">
    <source>
        <dbReference type="EMBL" id="KLU06444.1"/>
    </source>
</evidence>
<dbReference type="PROSITE" id="PS50885">
    <property type="entry name" value="HAMP"/>
    <property type="match status" value="1"/>
</dbReference>
<dbReference type="SMART" id="SM00387">
    <property type="entry name" value="HATPase_c"/>
    <property type="match status" value="1"/>
</dbReference>
<keyword evidence="6" id="KW-0808">Transferase</keyword>